<dbReference type="Proteomes" id="UP000190027">
    <property type="component" value="Unassembled WGS sequence"/>
</dbReference>
<gene>
    <name evidence="2" type="ORF">SAMN02745704_02102</name>
</gene>
<dbReference type="InterPro" id="IPR051319">
    <property type="entry name" value="Oligoribo/pAp-PDE_c-di-AMP_PDE"/>
</dbReference>
<feature type="domain" description="DDH" evidence="1">
    <location>
        <begin position="27"/>
        <end position="164"/>
    </location>
</feature>
<accession>A0A1T4XFE1</accession>
<dbReference type="PANTHER" id="PTHR47618:SF1">
    <property type="entry name" value="BIFUNCTIONAL OLIGORIBONUCLEASE AND PAP PHOSPHATASE NRNA"/>
    <property type="match status" value="1"/>
</dbReference>
<dbReference type="InterPro" id="IPR001667">
    <property type="entry name" value="DDH_dom"/>
</dbReference>
<organism evidence="2 3">
    <name type="scientific">Paucidesulfovibrio gracilis DSM 16080</name>
    <dbReference type="NCBI Taxonomy" id="1121449"/>
    <lineage>
        <taxon>Bacteria</taxon>
        <taxon>Pseudomonadati</taxon>
        <taxon>Thermodesulfobacteriota</taxon>
        <taxon>Desulfovibrionia</taxon>
        <taxon>Desulfovibrionales</taxon>
        <taxon>Desulfovibrionaceae</taxon>
        <taxon>Paucidesulfovibrio</taxon>
    </lineage>
</organism>
<dbReference type="Pfam" id="PF01368">
    <property type="entry name" value="DHH"/>
    <property type="match status" value="1"/>
</dbReference>
<dbReference type="PANTHER" id="PTHR47618">
    <property type="entry name" value="BIFUNCTIONAL OLIGORIBONUCLEASE AND PAP PHOSPHATASE NRNA"/>
    <property type="match status" value="1"/>
</dbReference>
<dbReference type="STRING" id="1121449.SAMN02745704_02102"/>
<dbReference type="AlphaFoldDB" id="A0A1T4XFE1"/>
<keyword evidence="3" id="KW-1185">Reference proteome</keyword>
<dbReference type="SUPFAM" id="SSF64182">
    <property type="entry name" value="DHH phosphoesterases"/>
    <property type="match status" value="1"/>
</dbReference>
<dbReference type="Gene3D" id="3.90.1640.10">
    <property type="entry name" value="inorganic pyrophosphatase (n-terminal core)"/>
    <property type="match status" value="1"/>
</dbReference>
<dbReference type="EMBL" id="FUYC01000010">
    <property type="protein sequence ID" value="SKA88302.1"/>
    <property type="molecule type" value="Genomic_DNA"/>
</dbReference>
<dbReference type="RefSeq" id="WP_078717654.1">
    <property type="nucleotide sequence ID" value="NZ_FUYC01000010.1"/>
</dbReference>
<proteinExistence type="predicted"/>
<dbReference type="OrthoDB" id="5490569at2"/>
<evidence type="ECO:0000313" key="3">
    <source>
        <dbReference type="Proteomes" id="UP000190027"/>
    </source>
</evidence>
<evidence type="ECO:0000313" key="2">
    <source>
        <dbReference type="EMBL" id="SKA88302.1"/>
    </source>
</evidence>
<sequence>MALFRQLDEQMERMLSLFNKDERWLIVINADPDALGSAMALRRIMTRKVQDVAIGQINEVKRPDNLAMIRYLRIPTRKIIPNLAAQYDRFALVDSQPHHHPTFEEYEFSLVIDHHPIVKENPTEAPYVDIRPKYGATCTMLTEYLYNLKIRPAKLLASALMYGIKTDTSDWERDFIDADVAAFKYLSKFSDRSLINRIARSEFHLDWLRFFSRAFYNLRRVGTGGLFAHMGKVENADILVIVADFFTRVHGAAWVVISGVADDHLVGIFRGDGIRRDMGKFANQLMGDRGSAGGHKGAARGEVPLEALNNEDPELYMLKKLGQGKRKMFKRL</sequence>
<name>A0A1T4XFE1_9BACT</name>
<evidence type="ECO:0000259" key="1">
    <source>
        <dbReference type="Pfam" id="PF01368"/>
    </source>
</evidence>
<dbReference type="InterPro" id="IPR038763">
    <property type="entry name" value="DHH_sf"/>
</dbReference>
<reference evidence="2 3" key="1">
    <citation type="submission" date="2017-02" db="EMBL/GenBank/DDBJ databases">
        <authorList>
            <person name="Peterson S.W."/>
        </authorList>
    </citation>
    <scope>NUCLEOTIDE SEQUENCE [LARGE SCALE GENOMIC DNA]</scope>
    <source>
        <strain evidence="2 3">DSM 16080</strain>
    </source>
</reference>
<protein>
    <submittedName>
        <fullName evidence="2">DHH family protein</fullName>
    </submittedName>
</protein>